<keyword evidence="5 10" id="KW-0297">G-protein coupled receptor</keyword>
<dbReference type="Proteomes" id="UP000275408">
    <property type="component" value="Unassembled WGS sequence"/>
</dbReference>
<dbReference type="GO" id="GO:0004930">
    <property type="term" value="F:G protein-coupled receptor activity"/>
    <property type="evidence" value="ECO:0007669"/>
    <property type="project" value="UniProtKB-KW"/>
</dbReference>
<feature type="transmembrane region" description="Helical" evidence="11">
    <location>
        <begin position="30"/>
        <end position="57"/>
    </location>
</feature>
<dbReference type="InterPro" id="IPR017452">
    <property type="entry name" value="GPCR_Rhodpsn_7TM"/>
</dbReference>
<dbReference type="SUPFAM" id="SSF81321">
    <property type="entry name" value="Family A G protein-coupled receptor-like"/>
    <property type="match status" value="1"/>
</dbReference>
<dbReference type="GO" id="GO:0071880">
    <property type="term" value="P:adenylate cyclase-activating adrenergic receptor signaling pathway"/>
    <property type="evidence" value="ECO:0007669"/>
    <property type="project" value="TreeGrafter"/>
</dbReference>
<dbReference type="InterPro" id="IPR000276">
    <property type="entry name" value="GPCR_Rhodpsn"/>
</dbReference>
<feature type="transmembrane region" description="Helical" evidence="11">
    <location>
        <begin position="151"/>
        <end position="170"/>
    </location>
</feature>
<keyword evidence="7" id="KW-1015">Disulfide bond</keyword>
<evidence type="ECO:0000256" key="4">
    <source>
        <dbReference type="ARBA" id="ARBA00022989"/>
    </source>
</evidence>
<dbReference type="PROSITE" id="PS50262">
    <property type="entry name" value="G_PROTEIN_RECEP_F1_2"/>
    <property type="match status" value="1"/>
</dbReference>
<keyword evidence="2" id="KW-1003">Cell membrane</keyword>
<dbReference type="SMART" id="SM01381">
    <property type="entry name" value="7TM_GPCR_Srsx"/>
    <property type="match status" value="1"/>
</dbReference>
<dbReference type="STRING" id="46731.A0A3M6TSZ7"/>
<feature type="transmembrane region" description="Helical" evidence="11">
    <location>
        <begin position="64"/>
        <end position="87"/>
    </location>
</feature>
<evidence type="ECO:0000259" key="12">
    <source>
        <dbReference type="PROSITE" id="PS50262"/>
    </source>
</evidence>
<reference evidence="13 14" key="1">
    <citation type="journal article" date="2018" name="Sci. Rep.">
        <title>Comparative analysis of the Pocillopora damicornis genome highlights role of immune system in coral evolution.</title>
        <authorList>
            <person name="Cunning R."/>
            <person name="Bay R.A."/>
            <person name="Gillette P."/>
            <person name="Baker A.C."/>
            <person name="Traylor-Knowles N."/>
        </authorList>
    </citation>
    <scope>NUCLEOTIDE SEQUENCE [LARGE SCALE GENOMIC DNA]</scope>
    <source>
        <strain evidence="13">RSMAS</strain>
        <tissue evidence="13">Whole animal</tissue>
    </source>
</reference>
<evidence type="ECO:0000256" key="3">
    <source>
        <dbReference type="ARBA" id="ARBA00022692"/>
    </source>
</evidence>
<dbReference type="GO" id="GO:0005886">
    <property type="term" value="C:plasma membrane"/>
    <property type="evidence" value="ECO:0007669"/>
    <property type="project" value="UniProtKB-SubCell"/>
</dbReference>
<organism evidence="13 14">
    <name type="scientific">Pocillopora damicornis</name>
    <name type="common">Cauliflower coral</name>
    <name type="synonym">Millepora damicornis</name>
    <dbReference type="NCBI Taxonomy" id="46731"/>
    <lineage>
        <taxon>Eukaryota</taxon>
        <taxon>Metazoa</taxon>
        <taxon>Cnidaria</taxon>
        <taxon>Anthozoa</taxon>
        <taxon>Hexacorallia</taxon>
        <taxon>Scleractinia</taxon>
        <taxon>Astrocoeniina</taxon>
        <taxon>Pocilloporidae</taxon>
        <taxon>Pocillopora</taxon>
    </lineage>
</organism>
<keyword evidence="8 10" id="KW-0675">Receptor</keyword>
<dbReference type="AlphaFoldDB" id="A0A3M6TSZ7"/>
<proteinExistence type="inferred from homology"/>
<evidence type="ECO:0000256" key="8">
    <source>
        <dbReference type="ARBA" id="ARBA00023170"/>
    </source>
</evidence>
<dbReference type="Pfam" id="PF00001">
    <property type="entry name" value="7tm_1"/>
    <property type="match status" value="1"/>
</dbReference>
<accession>A0A3M6TSZ7</accession>
<feature type="domain" description="G-protein coupled receptors family 1 profile" evidence="12">
    <location>
        <begin position="46"/>
        <end position="282"/>
    </location>
</feature>
<comment type="similarity">
    <text evidence="10">Belongs to the G-protein coupled receptor 1 family.</text>
</comment>
<keyword evidence="6 11" id="KW-0472">Membrane</keyword>
<evidence type="ECO:0000256" key="7">
    <source>
        <dbReference type="ARBA" id="ARBA00023157"/>
    </source>
</evidence>
<evidence type="ECO:0000313" key="13">
    <source>
        <dbReference type="EMBL" id="RMX44418.1"/>
    </source>
</evidence>
<dbReference type="PANTHER" id="PTHR24248">
    <property type="entry name" value="ADRENERGIC RECEPTOR-RELATED G-PROTEIN COUPLED RECEPTOR"/>
    <property type="match status" value="1"/>
</dbReference>
<keyword evidence="4 11" id="KW-1133">Transmembrane helix</keyword>
<evidence type="ECO:0000256" key="2">
    <source>
        <dbReference type="ARBA" id="ARBA00022475"/>
    </source>
</evidence>
<comment type="caution">
    <text evidence="13">The sequence shown here is derived from an EMBL/GenBank/DDBJ whole genome shotgun (WGS) entry which is preliminary data.</text>
</comment>
<comment type="subcellular location">
    <subcellularLocation>
        <location evidence="1">Cell membrane</location>
        <topology evidence="1">Multi-pass membrane protein</topology>
    </subcellularLocation>
</comment>
<dbReference type="PROSITE" id="PS00237">
    <property type="entry name" value="G_PROTEIN_RECEP_F1_1"/>
    <property type="match status" value="1"/>
</dbReference>
<dbReference type="OrthoDB" id="5951059at2759"/>
<evidence type="ECO:0000256" key="11">
    <source>
        <dbReference type="SAM" id="Phobius"/>
    </source>
</evidence>
<evidence type="ECO:0000256" key="10">
    <source>
        <dbReference type="RuleBase" id="RU000688"/>
    </source>
</evidence>
<dbReference type="EMBL" id="RCHS01002988">
    <property type="protein sequence ID" value="RMX44418.1"/>
    <property type="molecule type" value="Genomic_DNA"/>
</dbReference>
<name>A0A3M6TSZ7_POCDA</name>
<keyword evidence="14" id="KW-1185">Reference proteome</keyword>
<dbReference type="PANTHER" id="PTHR24248:SF199">
    <property type="entry name" value="IP13425P-RELATED"/>
    <property type="match status" value="1"/>
</dbReference>
<gene>
    <name evidence="13" type="ORF">pdam_00011210</name>
</gene>
<feature type="transmembrane region" description="Helical" evidence="11">
    <location>
        <begin position="230"/>
        <end position="252"/>
    </location>
</feature>
<sequence>MYPNKTFSERDTMNNSTDVGFVFNTSEGNIVAAFFVALLMLLTLVGNTMVCACFYYYRDLRTICNYFIISLSAADILVALLAMPFWLVLQLTDMDEKSRSVFSGELYSFWASIDILVGSASIMNLVAVSFDRHLAITAPFSYSESLTSLRAIIMIVALWVFSILLCGLHVPSVKMAKMRSAYQIGLVVVSFIVPLFLMFVMYMKIYFVARNQALRIGRNYARDIKATKTIAIVIGAFVVCWMPFFAIITLYALKPDYKVNIEAYKAIKWLEYLNSFLNPIIYTCLNRTYRRAFRKLLLRPSCCTGRGSSERLNCVQSTHTSFHMTKAESLSHSSSSVSENGNVCIQRSTKMEGTRV</sequence>
<feature type="transmembrane region" description="Helical" evidence="11">
    <location>
        <begin position="272"/>
        <end position="289"/>
    </location>
</feature>
<dbReference type="Gene3D" id="1.20.1070.10">
    <property type="entry name" value="Rhodopsin 7-helix transmembrane proteins"/>
    <property type="match status" value="1"/>
</dbReference>
<dbReference type="CDD" id="cd14967">
    <property type="entry name" value="7tmA_amine_R-like"/>
    <property type="match status" value="1"/>
</dbReference>
<protein>
    <recommendedName>
        <fullName evidence="12">G-protein coupled receptors family 1 profile domain-containing protein</fullName>
    </recommendedName>
</protein>
<feature type="transmembrane region" description="Helical" evidence="11">
    <location>
        <begin position="107"/>
        <end position="130"/>
    </location>
</feature>
<evidence type="ECO:0000256" key="1">
    <source>
        <dbReference type="ARBA" id="ARBA00004651"/>
    </source>
</evidence>
<evidence type="ECO:0000256" key="9">
    <source>
        <dbReference type="ARBA" id="ARBA00023224"/>
    </source>
</evidence>
<evidence type="ECO:0000256" key="5">
    <source>
        <dbReference type="ARBA" id="ARBA00023040"/>
    </source>
</evidence>
<evidence type="ECO:0000313" key="14">
    <source>
        <dbReference type="Proteomes" id="UP000275408"/>
    </source>
</evidence>
<dbReference type="PRINTS" id="PR00237">
    <property type="entry name" value="GPCRRHODOPSN"/>
</dbReference>
<feature type="transmembrane region" description="Helical" evidence="11">
    <location>
        <begin position="182"/>
        <end position="209"/>
    </location>
</feature>
<dbReference type="GO" id="GO:0043410">
    <property type="term" value="P:positive regulation of MAPK cascade"/>
    <property type="evidence" value="ECO:0007669"/>
    <property type="project" value="TreeGrafter"/>
</dbReference>
<keyword evidence="9 10" id="KW-0807">Transducer</keyword>
<keyword evidence="3 10" id="KW-0812">Transmembrane</keyword>
<evidence type="ECO:0000256" key="6">
    <source>
        <dbReference type="ARBA" id="ARBA00023136"/>
    </source>
</evidence>